<dbReference type="GeneID" id="2910687"/>
<evidence type="ECO:0000256" key="3">
    <source>
        <dbReference type="ARBA" id="ARBA00022801"/>
    </source>
</evidence>
<dbReference type="VEuPathDB" id="FungiDB:YALI0_D09064g"/>
<dbReference type="GO" id="GO:0004806">
    <property type="term" value="F:triacylglycerol lipase activity"/>
    <property type="evidence" value="ECO:0007669"/>
    <property type="project" value="UniProtKB-EC"/>
</dbReference>
<feature type="transmembrane region" description="Helical" evidence="4">
    <location>
        <begin position="74"/>
        <end position="96"/>
    </location>
</feature>
<evidence type="ECO:0000256" key="2">
    <source>
        <dbReference type="ARBA" id="ARBA00022729"/>
    </source>
</evidence>
<keyword evidence="4" id="KW-1133">Transmembrane helix</keyword>
<dbReference type="Proteomes" id="UP000256601">
    <property type="component" value="Unassembled WGS sequence"/>
</dbReference>
<dbReference type="KEGG" id="yli:2910687"/>
<accession>A0A1H6PZ25</accession>
<dbReference type="EC" id="3.1.1.3" evidence="1"/>
<dbReference type="CDD" id="cd00519">
    <property type="entry name" value="Lipase_3"/>
    <property type="match status" value="1"/>
</dbReference>
<evidence type="ECO:0000313" key="8">
    <source>
        <dbReference type="Proteomes" id="UP000182444"/>
    </source>
</evidence>
<evidence type="ECO:0000313" key="6">
    <source>
        <dbReference type="EMBL" id="AOW03811.1"/>
    </source>
</evidence>
<organism evidence="6 8">
    <name type="scientific">Yarrowia lipolytica</name>
    <name type="common">Candida lipolytica</name>
    <dbReference type="NCBI Taxonomy" id="4952"/>
    <lineage>
        <taxon>Eukaryota</taxon>
        <taxon>Fungi</taxon>
        <taxon>Dikarya</taxon>
        <taxon>Ascomycota</taxon>
        <taxon>Saccharomycotina</taxon>
        <taxon>Dipodascomycetes</taxon>
        <taxon>Dipodascales</taxon>
        <taxon>Dipodascales incertae sedis</taxon>
        <taxon>Yarrowia</taxon>
    </lineage>
</organism>
<name>A0A1H6PZ25_YARLL</name>
<dbReference type="AlphaFoldDB" id="A0A1H6PZ25"/>
<dbReference type="SUPFAM" id="SSF53474">
    <property type="entry name" value="alpha/beta-Hydrolases"/>
    <property type="match status" value="1"/>
</dbReference>
<dbReference type="GO" id="GO:0006629">
    <property type="term" value="P:lipid metabolic process"/>
    <property type="evidence" value="ECO:0007669"/>
    <property type="project" value="InterPro"/>
</dbReference>
<dbReference type="PANTHER" id="PTHR46640">
    <property type="entry name" value="TRIACYLGLYCEROL LIPASE, PUTATIVE (AFU_ORTHOLOGUE AFUA_6G06510)-RELATED"/>
    <property type="match status" value="1"/>
</dbReference>
<keyword evidence="4" id="KW-0472">Membrane</keyword>
<proteinExistence type="predicted"/>
<keyword evidence="2" id="KW-0732">Signal</keyword>
<dbReference type="InterPro" id="IPR051299">
    <property type="entry name" value="AB_hydrolase_lip/est"/>
</dbReference>
<dbReference type="Pfam" id="PF01764">
    <property type="entry name" value="Lipase_3"/>
    <property type="match status" value="1"/>
</dbReference>
<dbReference type="InterPro" id="IPR029058">
    <property type="entry name" value="AB_hydrolase_fold"/>
</dbReference>
<keyword evidence="3 7" id="KW-0378">Hydrolase</keyword>
<evidence type="ECO:0000259" key="5">
    <source>
        <dbReference type="Pfam" id="PF01764"/>
    </source>
</evidence>
<feature type="domain" description="Fungal lipase-type" evidence="5">
    <location>
        <begin position="192"/>
        <end position="340"/>
    </location>
</feature>
<evidence type="ECO:0000313" key="9">
    <source>
        <dbReference type="Proteomes" id="UP000256601"/>
    </source>
</evidence>
<evidence type="ECO:0000313" key="7">
    <source>
        <dbReference type="EMBL" id="RDW24875.1"/>
    </source>
</evidence>
<dbReference type="EMBL" id="KZ859017">
    <property type="protein sequence ID" value="RDW24875.1"/>
    <property type="molecule type" value="Genomic_DNA"/>
</dbReference>
<sequence>MKASSMCSNQINQLAGFILDLHLSIFVLLMLQYSSETFLNRVVEGWSGAKGPENPTCKVIKRSTRSRRNSPESWTVSFSFFFASSFCSFSCFAMLLSSLVLSALSLVSVTAQNVVQATQDTWDLINYAEHLSSLAICGEPYGVIYKPFQCAGRCSDFPDMELITQFTPQDPLDFSVSGFLAVDHKRKVFWHVFRGTATLNNGLTDLRIKRQPLTSWNTAKMDCPDCQVHVGFLQAYNLAYSEAKGAMDDTFAKYPDYQVIVTGHSLGGAATFLHGINLKTSGYDPLVITSGQPLTGNKALADYNDKLFFGDNPDFTHQGPDRRFYRVTHKEDIVPRIPFWTPYHQSGGEVYIDFPGINPPVNTLKVCDGQQNPLCSFSTSLASTATQGIVEAAHLIYFTFFFLCSTLLYPPLNSDLPVGVWGKPLNGTI</sequence>
<keyword evidence="4" id="KW-0812">Transmembrane</keyword>
<dbReference type="PANTHER" id="PTHR46640:SF1">
    <property type="entry name" value="FUNGAL LIPASE-LIKE DOMAIN-CONTAINING PROTEIN-RELATED"/>
    <property type="match status" value="1"/>
</dbReference>
<evidence type="ECO:0000256" key="1">
    <source>
        <dbReference type="ARBA" id="ARBA00013279"/>
    </source>
</evidence>
<dbReference type="Proteomes" id="UP000182444">
    <property type="component" value="Chromosome 1D"/>
</dbReference>
<reference evidence="6 8" key="1">
    <citation type="journal article" date="2016" name="PLoS ONE">
        <title>Sequence Assembly of Yarrowia lipolytica Strain W29/CLIB89 Shows Transposable Element Diversity.</title>
        <authorList>
            <person name="Magnan C."/>
            <person name="Yu J."/>
            <person name="Chang I."/>
            <person name="Jahn E."/>
            <person name="Kanomata Y."/>
            <person name="Wu J."/>
            <person name="Zeller M."/>
            <person name="Oakes M."/>
            <person name="Baldi P."/>
            <person name="Sandmeyer S."/>
        </authorList>
    </citation>
    <scope>NUCLEOTIDE SEQUENCE [LARGE SCALE GENOMIC DNA]</scope>
    <source>
        <strain evidence="6">CLIB89</strain>
        <strain evidence="8">CLIB89(W29)</strain>
    </source>
</reference>
<dbReference type="Gene3D" id="3.40.50.1820">
    <property type="entry name" value="alpha/beta hydrolase"/>
    <property type="match status" value="1"/>
</dbReference>
<reference evidence="7 9" key="2">
    <citation type="submission" date="2018-07" db="EMBL/GenBank/DDBJ databases">
        <title>Draft Genome Assemblies for Five Robust Yarrowia lipolytica Strains Exhibiting High Lipid Production and Pentose Sugar Utilization and Sugar Alcohol Secretion from Undetoxified Lignocellulosic Biomass Hydrolysates.</title>
        <authorList>
            <consortium name="DOE Joint Genome Institute"/>
            <person name="Walker C."/>
            <person name="Ryu S."/>
            <person name="Na H."/>
            <person name="Zane M."/>
            <person name="LaButti K."/>
            <person name="Lipzen A."/>
            <person name="Haridas S."/>
            <person name="Barry K."/>
            <person name="Grigoriev I.V."/>
            <person name="Quarterman J."/>
            <person name="Slininger P."/>
            <person name="Dien B."/>
            <person name="Trinh C.T."/>
        </authorList>
    </citation>
    <scope>NUCLEOTIDE SEQUENCE [LARGE SCALE GENOMIC DNA]</scope>
    <source>
        <strain evidence="7 9">YB392</strain>
    </source>
</reference>
<evidence type="ECO:0000256" key="4">
    <source>
        <dbReference type="SAM" id="Phobius"/>
    </source>
</evidence>
<dbReference type="InterPro" id="IPR002921">
    <property type="entry name" value="Fungal_lipase-type"/>
</dbReference>
<protein>
    <recommendedName>
        <fullName evidence="1">triacylglycerol lipase</fullName>
        <ecNumber evidence="1">3.1.1.3</ecNumber>
    </recommendedName>
</protein>
<dbReference type="eggNOG" id="KOG4569">
    <property type="taxonomic scope" value="Eukaryota"/>
</dbReference>
<dbReference type="EMBL" id="CP017556">
    <property type="protein sequence ID" value="AOW03811.1"/>
    <property type="molecule type" value="Genomic_DNA"/>
</dbReference>
<dbReference type="VEuPathDB" id="FungiDB:YALI1_D11542g"/>
<gene>
    <name evidence="7" type="ORF">B0I71DRAFT_171497</name>
    <name evidence="6" type="ORF">YALI1_D11542g</name>
</gene>